<dbReference type="EMBL" id="JBHRZF010000167">
    <property type="protein sequence ID" value="MFC3861919.1"/>
    <property type="molecule type" value="Genomic_DNA"/>
</dbReference>
<dbReference type="Proteomes" id="UP001595748">
    <property type="component" value="Unassembled WGS sequence"/>
</dbReference>
<keyword evidence="1" id="KW-0472">Membrane</keyword>
<evidence type="ECO:0000313" key="2">
    <source>
        <dbReference type="EMBL" id="MFC3861919.1"/>
    </source>
</evidence>
<evidence type="ECO:0000313" key="3">
    <source>
        <dbReference type="Proteomes" id="UP001595748"/>
    </source>
</evidence>
<organism evidence="2 3">
    <name type="scientific">Deinococcus antarcticus</name>
    <dbReference type="NCBI Taxonomy" id="1298767"/>
    <lineage>
        <taxon>Bacteria</taxon>
        <taxon>Thermotogati</taxon>
        <taxon>Deinococcota</taxon>
        <taxon>Deinococci</taxon>
        <taxon>Deinococcales</taxon>
        <taxon>Deinococcaceae</taxon>
        <taxon>Deinococcus</taxon>
    </lineage>
</organism>
<feature type="transmembrane region" description="Helical" evidence="1">
    <location>
        <begin position="46"/>
        <end position="65"/>
    </location>
</feature>
<keyword evidence="1" id="KW-0812">Transmembrane</keyword>
<comment type="caution">
    <text evidence="2">The sequence shown here is derived from an EMBL/GenBank/DDBJ whole genome shotgun (WGS) entry which is preliminary data.</text>
</comment>
<name>A0ABV8A8X1_9DEIO</name>
<dbReference type="RefSeq" id="WP_380079288.1">
    <property type="nucleotide sequence ID" value="NZ_JBHRZF010000167.1"/>
</dbReference>
<reference evidence="3" key="1">
    <citation type="journal article" date="2019" name="Int. J. Syst. Evol. Microbiol.">
        <title>The Global Catalogue of Microorganisms (GCM) 10K type strain sequencing project: providing services to taxonomists for standard genome sequencing and annotation.</title>
        <authorList>
            <consortium name="The Broad Institute Genomics Platform"/>
            <consortium name="The Broad Institute Genome Sequencing Center for Infectious Disease"/>
            <person name="Wu L."/>
            <person name="Ma J."/>
        </authorList>
    </citation>
    <scope>NUCLEOTIDE SEQUENCE [LARGE SCALE GENOMIC DNA]</scope>
    <source>
        <strain evidence="3">CCTCC AB 2013263</strain>
    </source>
</reference>
<proteinExistence type="predicted"/>
<sequence>MTEDLDAQLDALFSAARAETPADAGAAGRFLAIHRERQRHARHVRAGWLSALAASAAAIAGFAVLKPLPDAPTSAAYQVYEQSLGEGW</sequence>
<keyword evidence="1" id="KW-1133">Transmembrane helix</keyword>
<keyword evidence="3" id="KW-1185">Reference proteome</keyword>
<evidence type="ECO:0000256" key="1">
    <source>
        <dbReference type="SAM" id="Phobius"/>
    </source>
</evidence>
<accession>A0ABV8A8X1</accession>
<protein>
    <submittedName>
        <fullName evidence="2">Uncharacterized protein</fullName>
    </submittedName>
</protein>
<gene>
    <name evidence="2" type="ORF">ACFOPQ_14215</name>
</gene>